<proteinExistence type="predicted"/>
<keyword evidence="2" id="KW-1133">Transmembrane helix</keyword>
<keyword evidence="1" id="KW-0175">Coiled coil</keyword>
<dbReference type="EMBL" id="CADIJX010000001">
    <property type="protein sequence ID" value="CAB3624735.1"/>
    <property type="molecule type" value="Genomic_DNA"/>
</dbReference>
<evidence type="ECO:0000313" key="4">
    <source>
        <dbReference type="Proteomes" id="UP000494108"/>
    </source>
</evidence>
<feature type="transmembrane region" description="Helical" evidence="2">
    <location>
        <begin position="87"/>
        <end position="105"/>
    </location>
</feature>
<keyword evidence="4" id="KW-1185">Reference proteome</keyword>
<keyword evidence="2" id="KW-0472">Membrane</keyword>
<sequence length="113" mass="13143">MSAAPNDLQALQSQIQQWRQEERLDTAANHAESKNEMEALRREMLALSSAVKTAFPGGDFDGHRRYHELLIAREEQRQQIRREVITHLLKGSTWAMLLGLFWMVIKHGKDYLK</sequence>
<keyword evidence="2" id="KW-0812">Transmembrane</keyword>
<evidence type="ECO:0000313" key="3">
    <source>
        <dbReference type="EMBL" id="CAB3624735.1"/>
    </source>
</evidence>
<protein>
    <submittedName>
        <fullName evidence="3">Uncharacterized protein</fullName>
    </submittedName>
</protein>
<organism evidence="3 4">
    <name type="scientific">Achromobacter pestifer</name>
    <dbReference type="NCBI Taxonomy" id="1353889"/>
    <lineage>
        <taxon>Bacteria</taxon>
        <taxon>Pseudomonadati</taxon>
        <taxon>Pseudomonadota</taxon>
        <taxon>Betaproteobacteria</taxon>
        <taxon>Burkholderiales</taxon>
        <taxon>Alcaligenaceae</taxon>
        <taxon>Achromobacter</taxon>
    </lineage>
</organism>
<evidence type="ECO:0000256" key="2">
    <source>
        <dbReference type="SAM" id="Phobius"/>
    </source>
</evidence>
<reference evidence="3 4" key="1">
    <citation type="submission" date="2020-04" db="EMBL/GenBank/DDBJ databases">
        <authorList>
            <person name="De Canck E."/>
        </authorList>
    </citation>
    <scope>NUCLEOTIDE SEQUENCE [LARGE SCALE GENOMIC DNA]</scope>
    <source>
        <strain evidence="3 4">LMG 3431</strain>
    </source>
</reference>
<dbReference type="AlphaFoldDB" id="A0A6S6YHC2"/>
<feature type="coiled-coil region" evidence="1">
    <location>
        <begin position="23"/>
        <end position="50"/>
    </location>
</feature>
<dbReference type="Proteomes" id="UP000494108">
    <property type="component" value="Unassembled WGS sequence"/>
</dbReference>
<accession>A0A6S6YHC2</accession>
<evidence type="ECO:0000256" key="1">
    <source>
        <dbReference type="SAM" id="Coils"/>
    </source>
</evidence>
<name>A0A6S6YHC2_9BURK</name>
<dbReference type="RefSeq" id="WP_175172429.1">
    <property type="nucleotide sequence ID" value="NZ_CADIJX010000001.1"/>
</dbReference>
<gene>
    <name evidence="3" type="ORF">LMG3431_00059</name>
</gene>